<dbReference type="EMBL" id="JBEQNB010000006">
    <property type="protein sequence ID" value="MES0834589.1"/>
    <property type="molecule type" value="Genomic_DNA"/>
</dbReference>
<organism evidence="2 4">
    <name type="scientific">Nocardiopsis tropica</name>
    <dbReference type="NCBI Taxonomy" id="109330"/>
    <lineage>
        <taxon>Bacteria</taxon>
        <taxon>Bacillati</taxon>
        <taxon>Actinomycetota</taxon>
        <taxon>Actinomycetes</taxon>
        <taxon>Streptosporangiales</taxon>
        <taxon>Nocardiopsidaceae</taxon>
        <taxon>Nocardiopsis</taxon>
    </lineage>
</organism>
<gene>
    <name evidence="3" type="ORF">ABUK86_12465</name>
    <name evidence="2" type="ORF">Q8A49_12000</name>
</gene>
<reference evidence="2 4" key="1">
    <citation type="submission" date="2023-07" db="EMBL/GenBank/DDBJ databases">
        <authorList>
            <person name="Girao M."/>
            <person name="Carvalho M.F."/>
        </authorList>
    </citation>
    <scope>NUCLEOTIDE SEQUENCE [LARGE SCALE GENOMIC DNA]</scope>
    <source>
        <strain evidence="2 4">66/93</strain>
    </source>
</reference>
<evidence type="ECO:0000313" key="2">
    <source>
        <dbReference type="EMBL" id="MEE2051214.1"/>
    </source>
</evidence>
<sequence>MLKKTFATGAVAIASAAILLSASPAAADSEAWTQNFDSVLSGNTTLHELENESEGCGISNAVLGGKSVGSCYNTGVIIQN</sequence>
<accession>A0ABU7KPL1</accession>
<name>A0ABU7KPL1_9ACTN</name>
<evidence type="ECO:0000313" key="3">
    <source>
        <dbReference type="EMBL" id="MES0834589.1"/>
    </source>
</evidence>
<keyword evidence="5" id="KW-1185">Reference proteome</keyword>
<comment type="caution">
    <text evidence="2">The sequence shown here is derived from an EMBL/GenBank/DDBJ whole genome shotgun (WGS) entry which is preliminary data.</text>
</comment>
<dbReference type="Proteomes" id="UP001348641">
    <property type="component" value="Unassembled WGS sequence"/>
</dbReference>
<evidence type="ECO:0000313" key="5">
    <source>
        <dbReference type="Proteomes" id="UP001432401"/>
    </source>
</evidence>
<dbReference type="RefSeq" id="WP_267946853.1">
    <property type="nucleotide sequence ID" value="NZ_BAAAJA010000016.1"/>
</dbReference>
<feature type="signal peptide" evidence="1">
    <location>
        <begin position="1"/>
        <end position="27"/>
    </location>
</feature>
<reference evidence="3 5" key="2">
    <citation type="submission" date="2024-06" db="EMBL/GenBank/DDBJ databases">
        <authorList>
            <person name="Bataeva Y.V."/>
            <person name="Grigorian L.N."/>
            <person name="Solomentsev V.I."/>
        </authorList>
    </citation>
    <scope>NUCLEOTIDE SEQUENCE [LARGE SCALE GENOMIC DNA]</scope>
    <source>
        <strain evidence="3">SCPM-O-B-12605</strain>
        <strain evidence="5">SCPM-O-B-12605 (RCAM04882)</strain>
    </source>
</reference>
<protein>
    <recommendedName>
        <fullName evidence="6">Secreted protein</fullName>
    </recommendedName>
</protein>
<dbReference type="Proteomes" id="UP001432401">
    <property type="component" value="Unassembled WGS sequence"/>
</dbReference>
<proteinExistence type="predicted"/>
<feature type="chain" id="PRO_5045032716" description="Secreted protein" evidence="1">
    <location>
        <begin position="28"/>
        <end position="80"/>
    </location>
</feature>
<dbReference type="EMBL" id="JAUUCC010000026">
    <property type="protein sequence ID" value="MEE2051214.1"/>
    <property type="molecule type" value="Genomic_DNA"/>
</dbReference>
<evidence type="ECO:0000256" key="1">
    <source>
        <dbReference type="SAM" id="SignalP"/>
    </source>
</evidence>
<evidence type="ECO:0000313" key="4">
    <source>
        <dbReference type="Proteomes" id="UP001348641"/>
    </source>
</evidence>
<keyword evidence="1" id="KW-0732">Signal</keyword>
<evidence type="ECO:0008006" key="6">
    <source>
        <dbReference type="Google" id="ProtNLM"/>
    </source>
</evidence>